<reference evidence="1" key="1">
    <citation type="submission" date="2022-07" db="EMBL/GenBank/DDBJ databases">
        <title>Genome Sequence of Phlebia brevispora.</title>
        <authorList>
            <person name="Buettner E."/>
        </authorList>
    </citation>
    <scope>NUCLEOTIDE SEQUENCE</scope>
    <source>
        <strain evidence="1">MPL23</strain>
    </source>
</reference>
<evidence type="ECO:0000313" key="1">
    <source>
        <dbReference type="EMBL" id="KAJ3533931.1"/>
    </source>
</evidence>
<name>A0ACC1S7U3_9APHY</name>
<keyword evidence="2" id="KW-1185">Reference proteome</keyword>
<organism evidence="1 2">
    <name type="scientific">Phlebia brevispora</name>
    <dbReference type="NCBI Taxonomy" id="194682"/>
    <lineage>
        <taxon>Eukaryota</taxon>
        <taxon>Fungi</taxon>
        <taxon>Dikarya</taxon>
        <taxon>Basidiomycota</taxon>
        <taxon>Agaricomycotina</taxon>
        <taxon>Agaricomycetes</taxon>
        <taxon>Polyporales</taxon>
        <taxon>Meruliaceae</taxon>
        <taxon>Phlebia</taxon>
    </lineage>
</organism>
<sequence length="981" mass="111706">MLSLIQRPGRVPSERRVRQASIRFADSSPRSLPFQGNHDPEVPPLPEPYEPRDDPAPPEPSHTANASRMQPRVEEIPNEDEYDEQAEGVRPGPSADVMADEEWETDIPAAQLEDLRIAQEFIRLVQDATLAADKLDPQVLYRLRNPSTEELDLSCPILRMSLEVYHLDNITIDTYNGVRRTVQRNLNVMMLSYDQVKRRCAEISGVCPVYHDMCVDTCAGFTGPFAALDKCPICNKDRFELRYPRASARRRKKFPRRQFLTIPCGPQLQALSRTPEGAAAMSYRERCTTRLMAELPNLDWKVPVLKDYLFGQEYVEAVRRGEITNNDIVLLISMDGAQLYAHKLSDCWIYIWVVLEHSPEVRYKKKHILPGGIIPGPNKPKNVDSFLFPGMHHTAALMKEGFSVWNALTKEVVPKHPYLACGAADGPGMCYFNGCVGHKGANGCRLYCGQQGRLKPNSTHYYPACLKPLNYEVPSSSHPDIDLRVPPASDAPSLTQRYYSNLRKLMLVSTIAKYKEVRRETGLFKPSIFLGFPSTQISSLPGCFPADIMHLVSLNLPDLLLKLWRGTFECDKNDDKSTWDWVCLTGTAWKAHGQAIADTCSYFPGSFDRPPCNIAEKMNSGYKAIEYLHYLYGLGPAMLRELLPPRYWQHYCKLVHGIRIVHQRTITLQELEEAHWLLVEFCEEYELLYYRRLPYRLHFVCYSMHALIHTATESYRIGPHIYFSQWTLERLIGQLVGELRQPSNPYRNLSERALRRAQASAIKAMVSDLEQAQRLPRGTIDLGGGFSLRRACESRLYRFTTSEVQALHEFELTNPICDLDPAWHESPAVLRWARVGLPTAQIACSMWGEEKCQNPRISRNVKYMHRDHGGRLVSAFGEVQYYFQVTTIRGNEGAYAMMKIYSEPDTNLYNESSGALWVCCRQEAYEVVPVKRILSVVAAIPMPDSNHRLGSYEGQVFIVEKMGLDVMPLLEGGAEPDEEDQ</sequence>
<dbReference type="EMBL" id="JANHOG010001638">
    <property type="protein sequence ID" value="KAJ3533931.1"/>
    <property type="molecule type" value="Genomic_DNA"/>
</dbReference>
<comment type="caution">
    <text evidence="1">The sequence shown here is derived from an EMBL/GenBank/DDBJ whole genome shotgun (WGS) entry which is preliminary data.</text>
</comment>
<dbReference type="Proteomes" id="UP001148662">
    <property type="component" value="Unassembled WGS sequence"/>
</dbReference>
<protein>
    <submittedName>
        <fullName evidence="1">Uncharacterized protein</fullName>
    </submittedName>
</protein>
<proteinExistence type="predicted"/>
<gene>
    <name evidence="1" type="ORF">NM688_g7210</name>
</gene>
<accession>A0ACC1S7U3</accession>
<evidence type="ECO:0000313" key="2">
    <source>
        <dbReference type="Proteomes" id="UP001148662"/>
    </source>
</evidence>